<name>A0AAJ2VGA6_DELAC</name>
<protein>
    <recommendedName>
        <fullName evidence="5">Transglycosylase SLT domain-containing protein</fullName>
    </recommendedName>
</protein>
<evidence type="ECO:0008006" key="5">
    <source>
        <dbReference type="Google" id="ProtNLM"/>
    </source>
</evidence>
<evidence type="ECO:0000256" key="1">
    <source>
        <dbReference type="SAM" id="MobiDB-lite"/>
    </source>
</evidence>
<sequence>MKLPGLIAGWRRRSPLTLILVPVITLAAIVSAADIVAAIQNSPNASPWLKQNAHAVANLAINVESRGDTNAYNGSCCYGVLQMNRANIREYAGVTPEAYRQQSLQEQINAWASLTTDAMNSSVVRDLLALGTFDGRPVDGNLVLACVQLGIGNCRRMINSRRCSGFADSNGTTICGMADRMVGGTGNSPGGTGGTGGGTNPGTGGGGGGWKPIPEVPVAPTMEEGFRKASGQSMGNVRKTILTIGIGATALIVGSALLSVWRRYAKGGLAVDQFARHALQAGLLLTFIAIAMTVA</sequence>
<evidence type="ECO:0000313" key="4">
    <source>
        <dbReference type="Proteomes" id="UP001287445"/>
    </source>
</evidence>
<organism evidence="3 4">
    <name type="scientific">Delftia acidovorans</name>
    <name type="common">Pseudomonas acidovorans</name>
    <name type="synonym">Comamonas acidovorans</name>
    <dbReference type="NCBI Taxonomy" id="80866"/>
    <lineage>
        <taxon>Bacteria</taxon>
        <taxon>Pseudomonadati</taxon>
        <taxon>Pseudomonadota</taxon>
        <taxon>Betaproteobacteria</taxon>
        <taxon>Burkholderiales</taxon>
        <taxon>Comamonadaceae</taxon>
        <taxon>Delftia</taxon>
    </lineage>
</organism>
<dbReference type="RefSeq" id="WP_319076875.1">
    <property type="nucleotide sequence ID" value="NZ_JAWWMZ010000021.1"/>
</dbReference>
<feature type="transmembrane region" description="Helical" evidence="2">
    <location>
        <begin position="241"/>
        <end position="262"/>
    </location>
</feature>
<evidence type="ECO:0000256" key="2">
    <source>
        <dbReference type="SAM" id="Phobius"/>
    </source>
</evidence>
<dbReference type="EMBL" id="JAWWMZ010000021">
    <property type="protein sequence ID" value="MDX4957792.1"/>
    <property type="molecule type" value="Genomic_DNA"/>
</dbReference>
<comment type="caution">
    <text evidence="3">The sequence shown here is derived from an EMBL/GenBank/DDBJ whole genome shotgun (WGS) entry which is preliminary data.</text>
</comment>
<dbReference type="AlphaFoldDB" id="A0AAJ2VGA6"/>
<evidence type="ECO:0000313" key="3">
    <source>
        <dbReference type="EMBL" id="MDX4957792.1"/>
    </source>
</evidence>
<feature type="transmembrane region" description="Helical" evidence="2">
    <location>
        <begin position="274"/>
        <end position="294"/>
    </location>
</feature>
<reference evidence="3" key="1">
    <citation type="submission" date="2023-11" db="EMBL/GenBank/DDBJ databases">
        <title>Identification and selenium tolerance of Delftia acidovorans R3-25.</title>
        <authorList>
            <person name="Zhang S."/>
            <person name="Liu Y."/>
            <person name="Guo Y."/>
        </authorList>
    </citation>
    <scope>NUCLEOTIDE SEQUENCE</scope>
    <source>
        <strain evidence="3">R3-25</strain>
    </source>
</reference>
<feature type="region of interest" description="Disordered" evidence="1">
    <location>
        <begin position="186"/>
        <end position="210"/>
    </location>
</feature>
<accession>A0AAJ2VGA6</accession>
<gene>
    <name evidence="3" type="ORF">SGN30_30610</name>
</gene>
<keyword evidence="2" id="KW-0812">Transmembrane</keyword>
<keyword evidence="2" id="KW-0472">Membrane</keyword>
<keyword evidence="2" id="KW-1133">Transmembrane helix</keyword>
<dbReference type="Proteomes" id="UP001287445">
    <property type="component" value="Unassembled WGS sequence"/>
</dbReference>
<proteinExistence type="predicted"/>